<dbReference type="InterPro" id="IPR016186">
    <property type="entry name" value="C-type_lectin-like/link_sf"/>
</dbReference>
<dbReference type="SMART" id="SM00034">
    <property type="entry name" value="CLECT"/>
    <property type="match status" value="2"/>
</dbReference>
<evidence type="ECO:0000313" key="4">
    <source>
        <dbReference type="Ensembl" id="ENSTRUP00000087764.1"/>
    </source>
</evidence>
<organism evidence="4 5">
    <name type="scientific">Takifugu rubripes</name>
    <name type="common">Japanese pufferfish</name>
    <name type="synonym">Fugu rubripes</name>
    <dbReference type="NCBI Taxonomy" id="31033"/>
    <lineage>
        <taxon>Eukaryota</taxon>
        <taxon>Metazoa</taxon>
        <taxon>Chordata</taxon>
        <taxon>Craniata</taxon>
        <taxon>Vertebrata</taxon>
        <taxon>Euteleostomi</taxon>
        <taxon>Actinopterygii</taxon>
        <taxon>Neopterygii</taxon>
        <taxon>Teleostei</taxon>
        <taxon>Neoteleostei</taxon>
        <taxon>Acanthomorphata</taxon>
        <taxon>Eupercaria</taxon>
        <taxon>Tetraodontiformes</taxon>
        <taxon>Tetradontoidea</taxon>
        <taxon>Tetraodontidae</taxon>
        <taxon>Takifugu</taxon>
    </lineage>
</organism>
<keyword evidence="5" id="KW-1185">Reference proteome</keyword>
<protein>
    <recommendedName>
        <fullName evidence="3">C-type lectin domain-containing protein</fullName>
    </recommendedName>
</protein>
<dbReference type="PROSITE" id="PS50041">
    <property type="entry name" value="C_TYPE_LECTIN_2"/>
    <property type="match status" value="2"/>
</dbReference>
<dbReference type="Gene3D" id="3.10.100.10">
    <property type="entry name" value="Mannose-Binding Protein A, subunit A"/>
    <property type="match status" value="2"/>
</dbReference>
<dbReference type="PROSITE" id="PS00615">
    <property type="entry name" value="C_TYPE_LECTIN_1"/>
    <property type="match status" value="2"/>
</dbReference>
<dbReference type="SUPFAM" id="SSF56436">
    <property type="entry name" value="C-type lectin-like"/>
    <property type="match status" value="2"/>
</dbReference>
<dbReference type="Proteomes" id="UP000005226">
    <property type="component" value="Chromosome 6"/>
</dbReference>
<dbReference type="AlphaFoldDB" id="A0A674PQF2"/>
<feature type="compositionally biased region" description="Pro residues" evidence="2">
    <location>
        <begin position="315"/>
        <end position="326"/>
    </location>
</feature>
<keyword evidence="1" id="KW-1015">Disulfide bond</keyword>
<name>A0A674PQF2_TAKRU</name>
<reference evidence="4" key="3">
    <citation type="submission" date="2025-09" db="UniProtKB">
        <authorList>
            <consortium name="Ensembl"/>
        </authorList>
    </citation>
    <scope>IDENTIFICATION</scope>
</reference>
<dbReference type="InterPro" id="IPR016187">
    <property type="entry name" value="CTDL_fold"/>
</dbReference>
<dbReference type="GeneTree" id="ENSGT01150000286973"/>
<evidence type="ECO:0000256" key="1">
    <source>
        <dbReference type="ARBA" id="ARBA00023157"/>
    </source>
</evidence>
<evidence type="ECO:0000313" key="5">
    <source>
        <dbReference type="Proteomes" id="UP000005226"/>
    </source>
</evidence>
<dbReference type="InParanoid" id="A0A674PQF2"/>
<evidence type="ECO:0000256" key="2">
    <source>
        <dbReference type="SAM" id="MobiDB-lite"/>
    </source>
</evidence>
<proteinExistence type="predicted"/>
<dbReference type="Pfam" id="PF00059">
    <property type="entry name" value="Lectin_C"/>
    <property type="match status" value="2"/>
</dbReference>
<reference evidence="4" key="2">
    <citation type="submission" date="2025-08" db="UniProtKB">
        <authorList>
            <consortium name="Ensembl"/>
        </authorList>
    </citation>
    <scope>IDENTIFICATION</scope>
</reference>
<sequence>SFLLSCDLTGGWRQYGSNCYKLKADTRKSWSEARYDCVQEGGDLVSVLSPHEEQYITSILDPSYFDIWIGLNDISNENHFVYTDGTPADFVPWAPNQPDNWQDNEDCVQLRGMNHHEPGKLNDDFCTSTKEFICKKGLDGDVFPRPLCCLCSIFINASSFHNRPRLSDYKLCAFVVGWNTKCGFWTSDPYNDYCYLFNYLSMRTWAEARDCVARGANLVSIHNQEEEEFLSQYSKASSKWIGLKSNPTEGGYTWSDGTPLSHTNWGPGEPNNHDGREDCVEMVTNGNGSYSSWNDLNCDAHQDWICMIAKGENPVLPPEPPSPVPGTVPTMHLD</sequence>
<dbReference type="PANTHER" id="PTHR22803">
    <property type="entry name" value="MANNOSE, PHOSPHOLIPASE, LECTIN RECEPTOR RELATED"/>
    <property type="match status" value="1"/>
</dbReference>
<dbReference type="InterPro" id="IPR050111">
    <property type="entry name" value="C-type_lectin/snaclec_domain"/>
</dbReference>
<feature type="domain" description="C-type lectin" evidence="3">
    <location>
        <begin position="15"/>
        <end position="135"/>
    </location>
</feature>
<evidence type="ECO:0000259" key="3">
    <source>
        <dbReference type="PROSITE" id="PS50041"/>
    </source>
</evidence>
<dbReference type="InterPro" id="IPR018378">
    <property type="entry name" value="C-type_lectin_CS"/>
</dbReference>
<dbReference type="InterPro" id="IPR001304">
    <property type="entry name" value="C-type_lectin-like"/>
</dbReference>
<feature type="region of interest" description="Disordered" evidence="2">
    <location>
        <begin position="314"/>
        <end position="334"/>
    </location>
</feature>
<feature type="domain" description="C-type lectin" evidence="3">
    <location>
        <begin position="190"/>
        <end position="307"/>
    </location>
</feature>
<dbReference type="Ensembl" id="ENSTRUT00000084213.1">
    <property type="protein sequence ID" value="ENSTRUP00000087764.1"/>
    <property type="gene ID" value="ENSTRUG00000024761.2"/>
</dbReference>
<accession>A0A674PQF2</accession>
<reference evidence="4 5" key="1">
    <citation type="journal article" date="2011" name="Genome Biol. Evol.">
        <title>Integration of the genetic map and genome assembly of fugu facilitates insights into distinct features of genome evolution in teleosts and mammals.</title>
        <authorList>
            <person name="Kai W."/>
            <person name="Kikuchi K."/>
            <person name="Tohari S."/>
            <person name="Chew A.K."/>
            <person name="Tay A."/>
            <person name="Fujiwara A."/>
            <person name="Hosoya S."/>
            <person name="Suetake H."/>
            <person name="Naruse K."/>
            <person name="Brenner S."/>
            <person name="Suzuki Y."/>
            <person name="Venkatesh B."/>
        </authorList>
    </citation>
    <scope>NUCLEOTIDE SEQUENCE [LARGE SCALE GENOMIC DNA]</scope>
</reference>